<dbReference type="NCBIfam" id="TIGR03609">
    <property type="entry name" value="S_layer_CsaB"/>
    <property type="match status" value="1"/>
</dbReference>
<dbReference type="OrthoDB" id="3199616at2"/>
<reference evidence="3" key="1">
    <citation type="submission" date="2016-01" db="EMBL/GenBank/DDBJ databases">
        <authorList>
            <person name="Mitreva M."/>
            <person name="Pepin K.H."/>
            <person name="Mihindukulasuriya K.A."/>
            <person name="Fulton R."/>
            <person name="Fronick C."/>
            <person name="O'Laughlin M."/>
            <person name="Miner T."/>
            <person name="Herter B."/>
            <person name="Rosa B.A."/>
            <person name="Cordes M."/>
            <person name="Tomlinson C."/>
            <person name="Wollam A."/>
            <person name="Palsikar V.B."/>
            <person name="Mardis E.R."/>
            <person name="Wilson R.K."/>
        </authorList>
    </citation>
    <scope>NUCLEOTIDE SEQUENCE [LARGE SCALE GENOMIC DNA]</scope>
    <source>
        <strain evidence="3">DNF00729</strain>
    </source>
</reference>
<dbReference type="RefSeq" id="WP_068368572.1">
    <property type="nucleotide sequence ID" value="NZ_KQ960181.1"/>
</dbReference>
<dbReference type="AlphaFoldDB" id="A0A134ACX8"/>
<dbReference type="EMBL" id="LSDG01000040">
    <property type="protein sequence ID" value="KXB65573.1"/>
    <property type="molecule type" value="Genomic_DNA"/>
</dbReference>
<evidence type="ECO:0000313" key="2">
    <source>
        <dbReference type="EMBL" id="KXB65573.1"/>
    </source>
</evidence>
<protein>
    <submittedName>
        <fullName evidence="2">Polysaccharide pyruvyl transferase CsaB</fullName>
    </submittedName>
</protein>
<dbReference type="GO" id="GO:0016740">
    <property type="term" value="F:transferase activity"/>
    <property type="evidence" value="ECO:0007669"/>
    <property type="project" value="UniProtKB-KW"/>
</dbReference>
<dbReference type="PANTHER" id="PTHR36836:SF1">
    <property type="entry name" value="COLANIC ACID BIOSYNTHESIS PROTEIN WCAK"/>
    <property type="match status" value="1"/>
</dbReference>
<accession>A0A134ACX8</accession>
<dbReference type="InterPro" id="IPR007345">
    <property type="entry name" value="Polysacch_pyruvyl_Trfase"/>
</dbReference>
<dbReference type="InterPro" id="IPR019896">
    <property type="entry name" value="Polysacch_pyruvyl_Trfase_CsaB"/>
</dbReference>
<dbReference type="PANTHER" id="PTHR36836">
    <property type="entry name" value="COLANIC ACID BIOSYNTHESIS PROTEIN WCAK"/>
    <property type="match status" value="1"/>
</dbReference>
<gene>
    <name evidence="2" type="ORF">HMPREF1863_01299</name>
</gene>
<name>A0A134ACX8_9FIRM</name>
<sequence>MAKKVLFSGYYGFDNSGDDAILHAIVNDIRAIDPTIQLNVLSYDPARTRRLYNVNATQRFHYGSVKKALKSADLLISGGGSLLQDETSSRSLYYYLGVMALAKRMKKKIYVYANGVGPIHKTVNRKLTAKVLNGVDFITLRDDDSLEVLRDIGVTKPEMEVTADPVYGIEGIGEGAARALLREERIPVDRRFLGVAVRQWKKAPALAKKMAYVADRVYEECGIDTLFTPLHYPEDKHFADSIKAAMVHKEHGHVLAGNYAVEEMEGIIGLCDVMIAMRLHALIYAVTSKTPVVGVVYDPKVKSQLEALGIPSDIESEGMDEKKLLNAVVATFNDGDGARKKLTLMHDDLREKSRRNVHHVFELLEK</sequence>
<organism evidence="2 3">
    <name type="scientific">Aedoeadaptatus coxii</name>
    <dbReference type="NCBI Taxonomy" id="755172"/>
    <lineage>
        <taxon>Bacteria</taxon>
        <taxon>Bacillati</taxon>
        <taxon>Bacillota</taxon>
        <taxon>Tissierellia</taxon>
        <taxon>Tissierellales</taxon>
        <taxon>Peptoniphilaceae</taxon>
        <taxon>Aedoeadaptatus</taxon>
    </lineage>
</organism>
<proteinExistence type="predicted"/>
<comment type="caution">
    <text evidence="2">The sequence shown here is derived from an EMBL/GenBank/DDBJ whole genome shotgun (WGS) entry which is preliminary data.</text>
</comment>
<dbReference type="Proteomes" id="UP000070442">
    <property type="component" value="Unassembled WGS sequence"/>
</dbReference>
<evidence type="ECO:0000313" key="3">
    <source>
        <dbReference type="Proteomes" id="UP000070442"/>
    </source>
</evidence>
<evidence type="ECO:0000259" key="1">
    <source>
        <dbReference type="Pfam" id="PF04230"/>
    </source>
</evidence>
<dbReference type="Pfam" id="PF04230">
    <property type="entry name" value="PS_pyruv_trans"/>
    <property type="match status" value="1"/>
</dbReference>
<keyword evidence="2" id="KW-0808">Transferase</keyword>
<dbReference type="STRING" id="755172.HMPREF1863_01299"/>
<dbReference type="PATRIC" id="fig|755172.3.peg.1262"/>
<feature type="domain" description="Polysaccharide pyruvyl transferase" evidence="1">
    <location>
        <begin position="15"/>
        <end position="299"/>
    </location>
</feature>
<keyword evidence="3" id="KW-1185">Reference proteome</keyword>